<accession>A0A9P6GBY2</accession>
<protein>
    <submittedName>
        <fullName evidence="1">Uncharacterized protein</fullName>
    </submittedName>
</protein>
<dbReference type="EMBL" id="WJXW01000010">
    <property type="protein sequence ID" value="KAF9732391.1"/>
    <property type="molecule type" value="Genomic_DNA"/>
</dbReference>
<keyword evidence="2" id="KW-1185">Reference proteome</keyword>
<dbReference type="AlphaFoldDB" id="A0A9P6GBY2"/>
<organism evidence="1 2">
    <name type="scientific">Paraphaeosphaeria minitans</name>
    <dbReference type="NCBI Taxonomy" id="565426"/>
    <lineage>
        <taxon>Eukaryota</taxon>
        <taxon>Fungi</taxon>
        <taxon>Dikarya</taxon>
        <taxon>Ascomycota</taxon>
        <taxon>Pezizomycotina</taxon>
        <taxon>Dothideomycetes</taxon>
        <taxon>Pleosporomycetidae</taxon>
        <taxon>Pleosporales</taxon>
        <taxon>Massarineae</taxon>
        <taxon>Didymosphaeriaceae</taxon>
        <taxon>Paraphaeosphaeria</taxon>
    </lineage>
</organism>
<reference evidence="1" key="1">
    <citation type="journal article" date="2020" name="Mol. Plant Microbe Interact.">
        <title>Genome Sequence of the Biocontrol Agent Coniothyrium minitans strain Conio (IMI 134523).</title>
        <authorList>
            <person name="Patel D."/>
            <person name="Shittu T.A."/>
            <person name="Baroncelli R."/>
            <person name="Muthumeenakshi S."/>
            <person name="Osborne T.H."/>
            <person name="Janganan T.K."/>
            <person name="Sreenivasaprasad S."/>
        </authorList>
    </citation>
    <scope>NUCLEOTIDE SEQUENCE</scope>
    <source>
        <strain evidence="1">Conio</strain>
    </source>
</reference>
<evidence type="ECO:0000313" key="1">
    <source>
        <dbReference type="EMBL" id="KAF9732391.1"/>
    </source>
</evidence>
<sequence length="210" mass="23188">MGARAPRMRHVCPSLHPKAVRTMPRLTARASGLARLSSYSEPLSMRCGMVSLLLLLLLLAVLLRRQRALVTGTTRQWRRACLPSLPQAVATLRRACLPQSWRATPEHNTARVNGNDRQQLPTRQASSFGVHSSSLLPRLSSIVHRPSQQYLSVHLTARLEGACSSTRGGEGPKRPKLSSVLELDDSISLPHERSNCSYRVCCKCSPPSPR</sequence>
<comment type="caution">
    <text evidence="1">The sequence shown here is derived from an EMBL/GenBank/DDBJ whole genome shotgun (WGS) entry which is preliminary data.</text>
</comment>
<dbReference type="Proteomes" id="UP000756921">
    <property type="component" value="Unassembled WGS sequence"/>
</dbReference>
<name>A0A9P6GBY2_9PLEO</name>
<proteinExistence type="predicted"/>
<gene>
    <name evidence="1" type="ORF">PMIN01_09249</name>
</gene>
<evidence type="ECO:0000313" key="2">
    <source>
        <dbReference type="Proteomes" id="UP000756921"/>
    </source>
</evidence>